<dbReference type="OrthoDB" id="3783126at2759"/>
<sequence length="489" mass="55406">MRLLLSLLAAISVTSAAVVRRDVDATDNVEVTNSLSDTPAAAPLATLKEAISDQSDFEEPSISARDNNDVVELFVKKGNKGQYYYYSIQNTDNFVCKNYVRLVSEMILSVRQKVPSQKEGHHVSCDYYAEPDCGTATGKMTQTDDWKQPDLSYLSRRAPGDAEVLGSWADHIRSVQCFWVRSAARRTEETGSLLGSNRVVDTPDTAPVTALTQFNGDDPVELHSKKEYNGDYHYYSVKDVTIYFCKNIGRKGKERILSARQKTPPYLSHMSCDYYAEPDCGTAQGKLTRTDNWEQPDLAQEPRKVGDTLLGTWEDRIRSVQCFWVRAKARTTEEMVSLLESTNAHEDVLDTSDGPALFDETPIAKDLELRDASTHNNDRLTRLYAGDHYFGDVIAYATQQDAEREYCIKTKLKKGVFIRSIQQYKDSEDSWFVCWYHDDDNCNSKWNPNGVFPAFYLERDASIETNFAYKIMSFRCRYADPGKRAAVSS</sequence>
<keyword evidence="1" id="KW-0732">Signal</keyword>
<organism evidence="2 3">
    <name type="scientific">Karstenula rhodostoma CBS 690.94</name>
    <dbReference type="NCBI Taxonomy" id="1392251"/>
    <lineage>
        <taxon>Eukaryota</taxon>
        <taxon>Fungi</taxon>
        <taxon>Dikarya</taxon>
        <taxon>Ascomycota</taxon>
        <taxon>Pezizomycotina</taxon>
        <taxon>Dothideomycetes</taxon>
        <taxon>Pleosporomycetidae</taxon>
        <taxon>Pleosporales</taxon>
        <taxon>Massarineae</taxon>
        <taxon>Didymosphaeriaceae</taxon>
        <taxon>Karstenula</taxon>
    </lineage>
</organism>
<name>A0A9P4PL62_9PLEO</name>
<dbReference type="AlphaFoldDB" id="A0A9P4PL62"/>
<reference evidence="2" key="1">
    <citation type="journal article" date="2020" name="Stud. Mycol.">
        <title>101 Dothideomycetes genomes: a test case for predicting lifestyles and emergence of pathogens.</title>
        <authorList>
            <person name="Haridas S."/>
            <person name="Albert R."/>
            <person name="Binder M."/>
            <person name="Bloem J."/>
            <person name="Labutti K."/>
            <person name="Salamov A."/>
            <person name="Andreopoulos B."/>
            <person name="Baker S."/>
            <person name="Barry K."/>
            <person name="Bills G."/>
            <person name="Bluhm B."/>
            <person name="Cannon C."/>
            <person name="Castanera R."/>
            <person name="Culley D."/>
            <person name="Daum C."/>
            <person name="Ezra D."/>
            <person name="Gonzalez J."/>
            <person name="Henrissat B."/>
            <person name="Kuo A."/>
            <person name="Liang C."/>
            <person name="Lipzen A."/>
            <person name="Lutzoni F."/>
            <person name="Magnuson J."/>
            <person name="Mondo S."/>
            <person name="Nolan M."/>
            <person name="Ohm R."/>
            <person name="Pangilinan J."/>
            <person name="Park H.-J."/>
            <person name="Ramirez L."/>
            <person name="Alfaro M."/>
            <person name="Sun H."/>
            <person name="Tritt A."/>
            <person name="Yoshinaga Y."/>
            <person name="Zwiers L.-H."/>
            <person name="Turgeon B."/>
            <person name="Goodwin S."/>
            <person name="Spatafora J."/>
            <person name="Crous P."/>
            <person name="Grigoriev I."/>
        </authorList>
    </citation>
    <scope>NUCLEOTIDE SEQUENCE</scope>
    <source>
        <strain evidence="2">CBS 690.94</strain>
    </source>
</reference>
<evidence type="ECO:0000313" key="2">
    <source>
        <dbReference type="EMBL" id="KAF2446070.1"/>
    </source>
</evidence>
<proteinExistence type="predicted"/>
<evidence type="ECO:0000313" key="3">
    <source>
        <dbReference type="Proteomes" id="UP000799764"/>
    </source>
</evidence>
<accession>A0A9P4PL62</accession>
<feature type="signal peptide" evidence="1">
    <location>
        <begin position="1"/>
        <end position="16"/>
    </location>
</feature>
<dbReference type="Proteomes" id="UP000799764">
    <property type="component" value="Unassembled WGS sequence"/>
</dbReference>
<gene>
    <name evidence="2" type="ORF">P171DRAFT_483449</name>
</gene>
<protein>
    <submittedName>
        <fullName evidence="2">Uncharacterized protein</fullName>
    </submittedName>
</protein>
<dbReference type="EMBL" id="MU001498">
    <property type="protein sequence ID" value="KAF2446070.1"/>
    <property type="molecule type" value="Genomic_DNA"/>
</dbReference>
<keyword evidence="3" id="KW-1185">Reference proteome</keyword>
<evidence type="ECO:0000256" key="1">
    <source>
        <dbReference type="SAM" id="SignalP"/>
    </source>
</evidence>
<feature type="chain" id="PRO_5040171898" evidence="1">
    <location>
        <begin position="17"/>
        <end position="489"/>
    </location>
</feature>
<comment type="caution">
    <text evidence="2">The sequence shown here is derived from an EMBL/GenBank/DDBJ whole genome shotgun (WGS) entry which is preliminary data.</text>
</comment>